<comment type="similarity">
    <text evidence="1">Belongs to the type-I restriction system S methylase family.</text>
</comment>
<evidence type="ECO:0000256" key="4">
    <source>
        <dbReference type="ARBA" id="ARBA00038652"/>
    </source>
</evidence>
<accession>A0A853D3P6</accession>
<feature type="domain" description="Type I restriction modification DNA specificity" evidence="5">
    <location>
        <begin position="5"/>
        <end position="167"/>
    </location>
</feature>
<dbReference type="RefSeq" id="WP_179608436.1">
    <property type="nucleotide sequence ID" value="NZ_BAABEH010000001.1"/>
</dbReference>
<dbReference type="Proteomes" id="UP000578352">
    <property type="component" value="Unassembled WGS sequence"/>
</dbReference>
<gene>
    <name evidence="6" type="ORF">HNR13_003917</name>
</gene>
<evidence type="ECO:0000256" key="3">
    <source>
        <dbReference type="ARBA" id="ARBA00023125"/>
    </source>
</evidence>
<dbReference type="GO" id="GO:0009307">
    <property type="term" value="P:DNA restriction-modification system"/>
    <property type="evidence" value="ECO:0007669"/>
    <property type="project" value="UniProtKB-KW"/>
</dbReference>
<keyword evidence="3" id="KW-0238">DNA-binding</keyword>
<comment type="subunit">
    <text evidence="4">The methyltransferase is composed of M and S polypeptides.</text>
</comment>
<dbReference type="AlphaFoldDB" id="A0A853D3P6"/>
<dbReference type="EMBL" id="JACCFL010000001">
    <property type="protein sequence ID" value="NYJ25630.1"/>
    <property type="molecule type" value="Genomic_DNA"/>
</dbReference>
<reference evidence="6 7" key="1">
    <citation type="submission" date="2020-07" db="EMBL/GenBank/DDBJ databases">
        <title>Sequencing the genomes of 1000 actinobacteria strains.</title>
        <authorList>
            <person name="Klenk H.-P."/>
        </authorList>
    </citation>
    <scope>NUCLEOTIDE SEQUENCE [LARGE SCALE GENOMIC DNA]</scope>
    <source>
        <strain evidence="6 7">DSM 15165</strain>
    </source>
</reference>
<dbReference type="InterPro" id="IPR044946">
    <property type="entry name" value="Restrct_endonuc_typeI_TRD_sf"/>
</dbReference>
<dbReference type="GO" id="GO:0003677">
    <property type="term" value="F:DNA binding"/>
    <property type="evidence" value="ECO:0007669"/>
    <property type="project" value="UniProtKB-KW"/>
</dbReference>
<dbReference type="PANTHER" id="PTHR43140:SF1">
    <property type="entry name" value="TYPE I RESTRICTION ENZYME ECOKI SPECIFICITY SUBUNIT"/>
    <property type="match status" value="1"/>
</dbReference>
<evidence type="ECO:0000313" key="6">
    <source>
        <dbReference type="EMBL" id="NYJ25630.1"/>
    </source>
</evidence>
<keyword evidence="6" id="KW-0378">Hydrolase</keyword>
<evidence type="ECO:0000313" key="7">
    <source>
        <dbReference type="Proteomes" id="UP000578352"/>
    </source>
</evidence>
<evidence type="ECO:0000256" key="1">
    <source>
        <dbReference type="ARBA" id="ARBA00010923"/>
    </source>
</evidence>
<comment type="caution">
    <text evidence="6">The sequence shown here is derived from an EMBL/GenBank/DDBJ whole genome shotgun (WGS) entry which is preliminary data.</text>
</comment>
<organism evidence="6 7">
    <name type="scientific">Leifsonia shinshuensis</name>
    <dbReference type="NCBI Taxonomy" id="150026"/>
    <lineage>
        <taxon>Bacteria</taxon>
        <taxon>Bacillati</taxon>
        <taxon>Actinomycetota</taxon>
        <taxon>Actinomycetes</taxon>
        <taxon>Micrococcales</taxon>
        <taxon>Microbacteriaceae</taxon>
        <taxon>Leifsonia</taxon>
    </lineage>
</organism>
<keyword evidence="2" id="KW-0680">Restriction system</keyword>
<dbReference type="Gene3D" id="3.90.220.20">
    <property type="entry name" value="DNA methylase specificity domains"/>
    <property type="match status" value="2"/>
</dbReference>
<dbReference type="InterPro" id="IPR051212">
    <property type="entry name" value="Type-I_RE_S_subunit"/>
</dbReference>
<dbReference type="InterPro" id="IPR000055">
    <property type="entry name" value="Restrct_endonuc_typeI_TRD"/>
</dbReference>
<evidence type="ECO:0000256" key="2">
    <source>
        <dbReference type="ARBA" id="ARBA00022747"/>
    </source>
</evidence>
<dbReference type="SUPFAM" id="SSF116734">
    <property type="entry name" value="DNA methylase specificity domain"/>
    <property type="match status" value="2"/>
</dbReference>
<sequence>MTDLWPLVPLEKLGKWIGGGTPSKRKPEYWTNGTVPWLSPKDMGADVLVDVRDRITELAVEESSTCIVPAGSVAIVIRSGILERTAPVAVVPFATAVNQDIKALVPAEDVSPRWVAWMLRALEQEILSAARKAGTTVASLEFSRLKAIEIPIPPLQEQLLTLEILEDQVSRVEAAARYVTTATRRARALRRSLSNELYQRAIGASGNRLRRLPEVAAIRGGIQKQAKRRPIANKYPFLRVANVTAEGLALDEIHEVELFDGELERYELQPGDLLVVEGNGSASQIGRAAVWDGSIAPAVHQNHLIRVRPGELLDPAFLGAVWNSPVLRTALSNVASSTSGLHTLSVRKLEQLEIPVPTLAVQKRLVEEFTTRVCELRRTERATEIASKRASSLRRALLAAAYSGRLTGSNA</sequence>
<dbReference type="GO" id="GO:0009035">
    <property type="term" value="F:type I site-specific deoxyribonuclease activity"/>
    <property type="evidence" value="ECO:0007669"/>
    <property type="project" value="UniProtKB-EC"/>
</dbReference>
<dbReference type="EC" id="3.1.21.3" evidence="6"/>
<protein>
    <submittedName>
        <fullName evidence="6">Type I restriction enzyme S subunit</fullName>
        <ecNumber evidence="6">3.1.21.3</ecNumber>
    </submittedName>
</protein>
<dbReference type="Pfam" id="PF01420">
    <property type="entry name" value="Methylase_S"/>
    <property type="match status" value="1"/>
</dbReference>
<dbReference type="PANTHER" id="PTHR43140">
    <property type="entry name" value="TYPE-1 RESTRICTION ENZYME ECOKI SPECIFICITY PROTEIN"/>
    <property type="match status" value="1"/>
</dbReference>
<dbReference type="CDD" id="cd17249">
    <property type="entry name" value="RMtype1_S_EcoR124I-TRD2-CR2_like"/>
    <property type="match status" value="1"/>
</dbReference>
<evidence type="ECO:0000259" key="5">
    <source>
        <dbReference type="Pfam" id="PF01420"/>
    </source>
</evidence>
<dbReference type="CDD" id="cd17253">
    <property type="entry name" value="RMtype1_S_Eco933I-TRD2-CR2_like"/>
    <property type="match status" value="1"/>
</dbReference>
<name>A0A853D3P6_9MICO</name>
<proteinExistence type="inferred from homology"/>